<proteinExistence type="predicted"/>
<dbReference type="EMBL" id="JBBPBN010000021">
    <property type="protein sequence ID" value="KAK9014958.1"/>
    <property type="molecule type" value="Genomic_DNA"/>
</dbReference>
<dbReference type="Proteomes" id="UP001396334">
    <property type="component" value="Unassembled WGS sequence"/>
</dbReference>
<evidence type="ECO:0000313" key="2">
    <source>
        <dbReference type="Proteomes" id="UP001396334"/>
    </source>
</evidence>
<keyword evidence="2" id="KW-1185">Reference proteome</keyword>
<comment type="caution">
    <text evidence="1">The sequence shown here is derived from an EMBL/GenBank/DDBJ whole genome shotgun (WGS) entry which is preliminary data.</text>
</comment>
<sequence length="95" mass="10950">MLKRKSGFSRQSGKWGKSWAWAFLLVSFVGFKELKFTASSVPALCNARLQKEFTPSLPFPFWIQPSIPFLNNNSLRRSPLHCFGYVRINQHSSEI</sequence>
<gene>
    <name evidence="1" type="ORF">V6N11_006093</name>
</gene>
<name>A0ABR2RPM9_9ROSI</name>
<organism evidence="1 2">
    <name type="scientific">Hibiscus sabdariffa</name>
    <name type="common">roselle</name>
    <dbReference type="NCBI Taxonomy" id="183260"/>
    <lineage>
        <taxon>Eukaryota</taxon>
        <taxon>Viridiplantae</taxon>
        <taxon>Streptophyta</taxon>
        <taxon>Embryophyta</taxon>
        <taxon>Tracheophyta</taxon>
        <taxon>Spermatophyta</taxon>
        <taxon>Magnoliopsida</taxon>
        <taxon>eudicotyledons</taxon>
        <taxon>Gunneridae</taxon>
        <taxon>Pentapetalae</taxon>
        <taxon>rosids</taxon>
        <taxon>malvids</taxon>
        <taxon>Malvales</taxon>
        <taxon>Malvaceae</taxon>
        <taxon>Malvoideae</taxon>
        <taxon>Hibiscus</taxon>
    </lineage>
</organism>
<reference evidence="1 2" key="1">
    <citation type="journal article" date="2024" name="G3 (Bethesda)">
        <title>Genome assembly of Hibiscus sabdariffa L. provides insights into metabolisms of medicinal natural products.</title>
        <authorList>
            <person name="Kim T."/>
        </authorList>
    </citation>
    <scope>NUCLEOTIDE SEQUENCE [LARGE SCALE GENOMIC DNA]</scope>
    <source>
        <strain evidence="1">TK-2024</strain>
        <tissue evidence="1">Old leaves</tissue>
    </source>
</reference>
<accession>A0ABR2RPM9</accession>
<protein>
    <submittedName>
        <fullName evidence="1">Uncharacterized protein</fullName>
    </submittedName>
</protein>
<evidence type="ECO:0000313" key="1">
    <source>
        <dbReference type="EMBL" id="KAK9014958.1"/>
    </source>
</evidence>